<protein>
    <submittedName>
        <fullName evidence="1">Uncharacterized protein</fullName>
    </submittedName>
</protein>
<name>A0AAV4X2W8_CAEEX</name>
<gene>
    <name evidence="1" type="ORF">CEXT_134401</name>
</gene>
<sequence length="138" mass="15315">MVSDTQWLSSQPVARTTGQDITVSIPKIRAADLVLVEFLVCAEYVSTEEELEVSGNSFNDGALWKDLICETGEGFRRIRAGKSLASGCVRCRTAAWLIAMANGRATCRWGKYPDEIMPDSNGLQENFPRWGTRHVANF</sequence>
<accession>A0AAV4X2W8</accession>
<dbReference type="EMBL" id="BPLR01017227">
    <property type="protein sequence ID" value="GIY89601.1"/>
    <property type="molecule type" value="Genomic_DNA"/>
</dbReference>
<evidence type="ECO:0000313" key="2">
    <source>
        <dbReference type="Proteomes" id="UP001054945"/>
    </source>
</evidence>
<reference evidence="1 2" key="1">
    <citation type="submission" date="2021-06" db="EMBL/GenBank/DDBJ databases">
        <title>Caerostris extrusa draft genome.</title>
        <authorList>
            <person name="Kono N."/>
            <person name="Arakawa K."/>
        </authorList>
    </citation>
    <scope>NUCLEOTIDE SEQUENCE [LARGE SCALE GENOMIC DNA]</scope>
</reference>
<comment type="caution">
    <text evidence="1">The sequence shown here is derived from an EMBL/GenBank/DDBJ whole genome shotgun (WGS) entry which is preliminary data.</text>
</comment>
<keyword evidence="2" id="KW-1185">Reference proteome</keyword>
<proteinExistence type="predicted"/>
<organism evidence="1 2">
    <name type="scientific">Caerostris extrusa</name>
    <name type="common">Bark spider</name>
    <name type="synonym">Caerostris bankana</name>
    <dbReference type="NCBI Taxonomy" id="172846"/>
    <lineage>
        <taxon>Eukaryota</taxon>
        <taxon>Metazoa</taxon>
        <taxon>Ecdysozoa</taxon>
        <taxon>Arthropoda</taxon>
        <taxon>Chelicerata</taxon>
        <taxon>Arachnida</taxon>
        <taxon>Araneae</taxon>
        <taxon>Araneomorphae</taxon>
        <taxon>Entelegynae</taxon>
        <taxon>Araneoidea</taxon>
        <taxon>Araneidae</taxon>
        <taxon>Caerostris</taxon>
    </lineage>
</organism>
<dbReference type="AlphaFoldDB" id="A0AAV4X2W8"/>
<dbReference type="Proteomes" id="UP001054945">
    <property type="component" value="Unassembled WGS sequence"/>
</dbReference>
<evidence type="ECO:0000313" key="1">
    <source>
        <dbReference type="EMBL" id="GIY89601.1"/>
    </source>
</evidence>